<accession>A0A8C6ZXF8</accession>
<reference evidence="1" key="2">
    <citation type="submission" date="2025-09" db="UniProtKB">
        <authorList>
            <consortium name="Ensembl"/>
        </authorList>
    </citation>
    <scope>IDENTIFICATION</scope>
</reference>
<proteinExistence type="predicted"/>
<dbReference type="Proteomes" id="UP000694420">
    <property type="component" value="Unplaced"/>
</dbReference>
<sequence>PYNFTRILFHTLTSYRILRSLILHCRWHLWFNFLRCNRISWSPRNHRIIFLHLHLPSYRSRLLLWLLLVQRNMKYRNHPPFNINSNSLCRLRSTMRPNILLRRYRHHQPILRYSLHRPNISRMSLRWFLR</sequence>
<organism evidence="1 2">
    <name type="scientific">Nothoprocta perdicaria</name>
    <name type="common">Chilean tinamou</name>
    <name type="synonym">Crypturus perdicarius</name>
    <dbReference type="NCBI Taxonomy" id="30464"/>
    <lineage>
        <taxon>Eukaryota</taxon>
        <taxon>Metazoa</taxon>
        <taxon>Chordata</taxon>
        <taxon>Craniata</taxon>
        <taxon>Vertebrata</taxon>
        <taxon>Euteleostomi</taxon>
        <taxon>Archelosauria</taxon>
        <taxon>Archosauria</taxon>
        <taxon>Dinosauria</taxon>
        <taxon>Saurischia</taxon>
        <taxon>Theropoda</taxon>
        <taxon>Coelurosauria</taxon>
        <taxon>Aves</taxon>
        <taxon>Palaeognathae</taxon>
        <taxon>Tinamiformes</taxon>
        <taxon>Tinamidae</taxon>
        <taxon>Nothoprocta</taxon>
    </lineage>
</organism>
<dbReference type="AlphaFoldDB" id="A0A8C6ZXF8"/>
<protein>
    <submittedName>
        <fullName evidence="1">Uncharacterized protein</fullName>
    </submittedName>
</protein>
<keyword evidence="2" id="KW-1185">Reference proteome</keyword>
<evidence type="ECO:0000313" key="2">
    <source>
        <dbReference type="Proteomes" id="UP000694420"/>
    </source>
</evidence>
<reference evidence="1" key="1">
    <citation type="submission" date="2025-08" db="UniProtKB">
        <authorList>
            <consortium name="Ensembl"/>
        </authorList>
    </citation>
    <scope>IDENTIFICATION</scope>
</reference>
<dbReference type="Ensembl" id="ENSNPET00000021141.1">
    <property type="protein sequence ID" value="ENSNPEP00000020604.1"/>
    <property type="gene ID" value="ENSNPEG00000015326.1"/>
</dbReference>
<evidence type="ECO:0000313" key="1">
    <source>
        <dbReference type="Ensembl" id="ENSNPEP00000020604.1"/>
    </source>
</evidence>
<name>A0A8C6ZXF8_NOTPE</name>